<accession>A0A510IE75</accession>
<dbReference type="Proteomes" id="UP000315115">
    <property type="component" value="Chromosome 2"/>
</dbReference>
<sequence>MMGISMKANNIVPLSVLMVVQFSVVSLVNQSAFDISYIDILKDTGGAMLGIGVVSGWLSHVMPAELKSALVFLRWNNVLPGHRFIKLSEKDRRIDTAFLKTRISEFELLKQNSSEQNSYWYKEFYRPSSKQDEVASTHRSYLLYRDAAAVSFVSAFALLVAKQLLGEYVSELSYQSLWVFALAIVGFSIAARNAGNRLVTTAVAISLSA</sequence>
<protein>
    <submittedName>
        <fullName evidence="2">Uncharacterized protein</fullName>
    </submittedName>
</protein>
<name>A0A510IE75_9VIBR</name>
<dbReference type="EMBL" id="AP019799">
    <property type="protein sequence ID" value="BBL92019.1"/>
    <property type="molecule type" value="Genomic_DNA"/>
</dbReference>
<proteinExistence type="predicted"/>
<evidence type="ECO:0000256" key="1">
    <source>
        <dbReference type="SAM" id="Phobius"/>
    </source>
</evidence>
<dbReference type="AlphaFoldDB" id="A0A510IE75"/>
<reference evidence="3" key="1">
    <citation type="submission" date="2019-07" db="EMBL/GenBank/DDBJ databases">
        <title>Complete Genome Sequences of Vibrion rotiferianus strain AM7.</title>
        <authorList>
            <person name="Miyazaki K."/>
            <person name="Wiseschart A."/>
            <person name="Pootanakit K."/>
            <person name="Ishimori K."/>
            <person name="Kitahara K."/>
        </authorList>
    </citation>
    <scope>NUCLEOTIDE SEQUENCE [LARGE SCALE GENOMIC DNA]</scope>
    <source>
        <strain evidence="3">AM7</strain>
    </source>
</reference>
<feature type="transmembrane region" description="Helical" evidence="1">
    <location>
        <begin position="147"/>
        <end position="166"/>
    </location>
</feature>
<keyword evidence="1" id="KW-1133">Transmembrane helix</keyword>
<organism evidence="2 3">
    <name type="scientific">Vibrio rotiferianus</name>
    <dbReference type="NCBI Taxonomy" id="190895"/>
    <lineage>
        <taxon>Bacteria</taxon>
        <taxon>Pseudomonadati</taxon>
        <taxon>Pseudomonadota</taxon>
        <taxon>Gammaproteobacteria</taxon>
        <taxon>Vibrionales</taxon>
        <taxon>Vibrionaceae</taxon>
        <taxon>Vibrio</taxon>
    </lineage>
</organism>
<feature type="transmembrane region" description="Helical" evidence="1">
    <location>
        <begin position="172"/>
        <end position="191"/>
    </location>
</feature>
<evidence type="ECO:0000313" key="3">
    <source>
        <dbReference type="Proteomes" id="UP000315115"/>
    </source>
</evidence>
<evidence type="ECO:0000313" key="2">
    <source>
        <dbReference type="EMBL" id="BBL92019.1"/>
    </source>
</evidence>
<keyword evidence="1" id="KW-0812">Transmembrane</keyword>
<gene>
    <name evidence="2" type="ORF">VroAM7_46720</name>
</gene>
<keyword evidence="1" id="KW-0472">Membrane</keyword>